<organism evidence="7 8">
    <name type="scientific">Fragariocoptes setiger</name>
    <dbReference type="NCBI Taxonomy" id="1670756"/>
    <lineage>
        <taxon>Eukaryota</taxon>
        <taxon>Metazoa</taxon>
        <taxon>Ecdysozoa</taxon>
        <taxon>Arthropoda</taxon>
        <taxon>Chelicerata</taxon>
        <taxon>Arachnida</taxon>
        <taxon>Acari</taxon>
        <taxon>Acariformes</taxon>
        <taxon>Trombidiformes</taxon>
        <taxon>Prostigmata</taxon>
        <taxon>Eupodina</taxon>
        <taxon>Eriophyoidea</taxon>
        <taxon>Phytoptidae</taxon>
        <taxon>Fragariocoptes</taxon>
    </lineage>
</organism>
<keyword evidence="3" id="KW-0808">Transferase</keyword>
<dbReference type="GO" id="GO:0016874">
    <property type="term" value="F:ligase activity"/>
    <property type="evidence" value="ECO:0007669"/>
    <property type="project" value="UniProtKB-KW"/>
</dbReference>
<evidence type="ECO:0000256" key="3">
    <source>
        <dbReference type="ARBA" id="ARBA00022679"/>
    </source>
</evidence>
<dbReference type="PANTHER" id="PTHR45700">
    <property type="entry name" value="UBIQUITIN-PROTEIN LIGASE E3C"/>
    <property type="match status" value="1"/>
</dbReference>
<name>A0ABQ7S8K3_9ACAR</name>
<dbReference type="InterPro" id="IPR044611">
    <property type="entry name" value="E3A/B/C-like"/>
</dbReference>
<accession>A0ABQ7S8K3</accession>
<dbReference type="CDD" id="cd00078">
    <property type="entry name" value="HECTc"/>
    <property type="match status" value="1"/>
</dbReference>
<dbReference type="Gene3D" id="3.30.2410.10">
    <property type="entry name" value="Hect, E3 ligase catalytic domain"/>
    <property type="match status" value="1"/>
</dbReference>
<comment type="caution">
    <text evidence="7">The sequence shown here is derived from an EMBL/GenBank/DDBJ whole genome shotgun (WGS) entry which is preliminary data.</text>
</comment>
<protein>
    <recommendedName>
        <fullName evidence="2">HECT-type E3 ubiquitin transferase</fullName>
        <ecNumber evidence="2">2.3.2.26</ecNumber>
    </recommendedName>
</protein>
<reference evidence="7 8" key="1">
    <citation type="submission" date="2020-10" db="EMBL/GenBank/DDBJ databases">
        <authorList>
            <person name="Klimov P.B."/>
            <person name="Dyachkov S.M."/>
            <person name="Chetverikov P.E."/>
        </authorList>
    </citation>
    <scope>NUCLEOTIDE SEQUENCE [LARGE SCALE GENOMIC DNA]</scope>
    <source>
        <strain evidence="7">BMOC 18-1129-001#AD2665</strain>
        <tissue evidence="7">Entire mites</tissue>
    </source>
</reference>
<dbReference type="CDD" id="cd23767">
    <property type="entry name" value="IQCD"/>
    <property type="match status" value="1"/>
</dbReference>
<evidence type="ECO:0000256" key="5">
    <source>
        <dbReference type="PROSITE-ProRule" id="PRU00104"/>
    </source>
</evidence>
<dbReference type="EC" id="2.3.2.26" evidence="2"/>
<dbReference type="Pfam" id="PF00632">
    <property type="entry name" value="HECT"/>
    <property type="match status" value="1"/>
</dbReference>
<dbReference type="PROSITE" id="PS50096">
    <property type="entry name" value="IQ"/>
    <property type="match status" value="1"/>
</dbReference>
<proteinExistence type="predicted"/>
<keyword evidence="8" id="KW-1185">Reference proteome</keyword>
<dbReference type="Gene3D" id="3.30.2160.10">
    <property type="entry name" value="Hect, E3 ligase catalytic domain"/>
    <property type="match status" value="1"/>
</dbReference>
<comment type="catalytic activity">
    <reaction evidence="1">
        <text>S-ubiquitinyl-[E2 ubiquitin-conjugating enzyme]-L-cysteine + [acceptor protein]-L-lysine = [E2 ubiquitin-conjugating enzyme]-L-cysteine + N(6)-ubiquitinyl-[acceptor protein]-L-lysine.</text>
        <dbReference type="EC" id="2.3.2.26"/>
    </reaction>
</comment>
<evidence type="ECO:0000256" key="1">
    <source>
        <dbReference type="ARBA" id="ARBA00000885"/>
    </source>
</evidence>
<dbReference type="Proteomes" id="UP000825002">
    <property type="component" value="Unassembled WGS sequence"/>
</dbReference>
<dbReference type="EMBL" id="JAIFTH010000359">
    <property type="protein sequence ID" value="KAG9509732.1"/>
    <property type="molecule type" value="Genomic_DNA"/>
</dbReference>
<feature type="non-terminal residue" evidence="7">
    <location>
        <position position="1"/>
    </location>
</feature>
<keyword evidence="4 5" id="KW-0833">Ubl conjugation pathway</keyword>
<evidence type="ECO:0000256" key="4">
    <source>
        <dbReference type="ARBA" id="ARBA00022786"/>
    </source>
</evidence>
<evidence type="ECO:0000313" key="8">
    <source>
        <dbReference type="Proteomes" id="UP000825002"/>
    </source>
</evidence>
<evidence type="ECO:0000256" key="2">
    <source>
        <dbReference type="ARBA" id="ARBA00012485"/>
    </source>
</evidence>
<dbReference type="PROSITE" id="PS50237">
    <property type="entry name" value="HECT"/>
    <property type="match status" value="1"/>
</dbReference>
<dbReference type="Gene3D" id="3.90.1750.10">
    <property type="entry name" value="Hect, E3 ligase catalytic domains"/>
    <property type="match status" value="1"/>
</dbReference>
<dbReference type="PANTHER" id="PTHR45700:SF3">
    <property type="entry name" value="UBIQUITIN-PROTEIN LIGASE E3B"/>
    <property type="match status" value="1"/>
</dbReference>
<dbReference type="SMART" id="SM00119">
    <property type="entry name" value="HECTc"/>
    <property type="match status" value="1"/>
</dbReference>
<sequence length="1177" mass="134265">TSKQNKALSDRESFIRRAHEARSARDLERKQDRAVTTIAAYYHSYVVRRQLRNELAENVKDNLRLAENSPSQRFLNPDEVLRLIRNYLFLYKHRESDSEILDLMCGYIVDNDIKSGSLSDQENREVKAKSYLTHHFGSDTNLTKQKSAFINATKHLLKHCCDSLTKLIAKAASENDLTKLHLTFIDRCISRDKWNWNHRQIDDEKKLETSGQLCRLFVRFLINECELLRKLNKALSAALGGTRPKLGADTLYLAINLSLKSLESDNYSSSMIHEYTRHILSVPCLVLHLDKLSPNTLQAFQRDSILKRVLETQVIEQNSRILINTLEANQALFILGNVIQLAYNNCDELASMYMDFVIFVTRLLECCQKSVLTKQSNLTHWHCIFGWFSQTIEPATHDTLPSVKNQLQYLWSMKLLRVLFVDLVSANERHEQVQAGKMLKKSYSLAKQLEPACTNQKFASVYRQASVGEHQSSYFGSSDSPTNLGNFFANVRRRVIERAASVGRSLPASSAISQSKLSGAYQVSSHNSISSPLATQPSINIGLICNLYQLTLATFTQLKHDILAGLCLHDFVLPNLWRYISSLGPHNGLRVFLEYVALNAPKTCVPGIQILVLFCRCATHLISILDDIEVYEQQRPFYIPELIAISGFLNQFVYRIIWNNLVVVSSGSSSSATASAISSGPVVVEKPANHLKESIDPLLDATHTLLTVLYKRDCRRPFAKPDHWLIKEIKITSFIKDLDLKKAPATILFQKMPHILPHKERVLLFRRYVNNERASLELLQLVNPSLIQSTLITVHRSRVVENGYQQLIRLSPKALKGRIRVKFINDQGLDEAGIDQDGVFKEFLEDSIKRVFDPSLNLFSVTSEQRLYPSPTSHMHEDHLSLFEFVGKMLGKAVYEGIVVDVPFASFFLSQVLGQPLHSALYSSIDELPSLDPELYKSLTYIKHYDGDVSELDLTFSIDQDVMGKIVTFELQPGGKSKPVTRETRVSYIHLVAHFRMHTQIHEQTAAFIRGFRSIINPEWLSMFSTPEFQRLISGDNTPIDLNDLRRNTKYFGGFHNNHRVINWLWDILDKEFSPEEHRLFLKFVTSCSKPPLLGFANLEPPFSIRCVEVSDDQDQGDTFGSVIRGFFAIRRSDPVDRLPTSSTCFNLLKLPNYQRRSTLREKLRYAIKSNPGFELS</sequence>
<keyword evidence="7" id="KW-0436">Ligase</keyword>
<feature type="active site" description="Glycyl thioester intermediate" evidence="5">
    <location>
        <position position="1145"/>
    </location>
</feature>
<dbReference type="InterPro" id="IPR035983">
    <property type="entry name" value="Hect_E3_ubiquitin_ligase"/>
</dbReference>
<evidence type="ECO:0000313" key="7">
    <source>
        <dbReference type="EMBL" id="KAG9509732.1"/>
    </source>
</evidence>
<feature type="domain" description="HECT" evidence="6">
    <location>
        <begin position="811"/>
        <end position="1177"/>
    </location>
</feature>
<evidence type="ECO:0000259" key="6">
    <source>
        <dbReference type="PROSITE" id="PS50237"/>
    </source>
</evidence>
<dbReference type="SUPFAM" id="SSF56204">
    <property type="entry name" value="Hect, E3 ligase catalytic domain"/>
    <property type="match status" value="1"/>
</dbReference>
<gene>
    <name evidence="7" type="primary">Ube3b</name>
    <name evidence="7" type="ORF">GZH46_01738</name>
</gene>
<dbReference type="InterPro" id="IPR000569">
    <property type="entry name" value="HECT_dom"/>
</dbReference>